<gene>
    <name evidence="1" type="ORF">S06H3_18362</name>
</gene>
<evidence type="ECO:0000313" key="1">
    <source>
        <dbReference type="EMBL" id="GAI14453.1"/>
    </source>
</evidence>
<dbReference type="AlphaFoldDB" id="X1L670"/>
<reference evidence="1" key="1">
    <citation type="journal article" date="2014" name="Front. Microbiol.">
        <title>High frequency of phylogenetically diverse reductive dehalogenase-homologous genes in deep subseafloor sedimentary metagenomes.</title>
        <authorList>
            <person name="Kawai M."/>
            <person name="Futagami T."/>
            <person name="Toyoda A."/>
            <person name="Takaki Y."/>
            <person name="Nishi S."/>
            <person name="Hori S."/>
            <person name="Arai W."/>
            <person name="Tsubouchi T."/>
            <person name="Morono Y."/>
            <person name="Uchiyama I."/>
            <person name="Ito T."/>
            <person name="Fujiyama A."/>
            <person name="Inagaki F."/>
            <person name="Takami H."/>
        </authorList>
    </citation>
    <scope>NUCLEOTIDE SEQUENCE</scope>
    <source>
        <strain evidence="1">Expedition CK06-06</strain>
    </source>
</reference>
<organism evidence="1">
    <name type="scientific">marine sediment metagenome</name>
    <dbReference type="NCBI Taxonomy" id="412755"/>
    <lineage>
        <taxon>unclassified sequences</taxon>
        <taxon>metagenomes</taxon>
        <taxon>ecological metagenomes</taxon>
    </lineage>
</organism>
<name>X1L670_9ZZZZ</name>
<protein>
    <submittedName>
        <fullName evidence="1">Uncharacterized protein</fullName>
    </submittedName>
</protein>
<dbReference type="EMBL" id="BARV01009276">
    <property type="protein sequence ID" value="GAI14453.1"/>
    <property type="molecule type" value="Genomic_DNA"/>
</dbReference>
<accession>X1L670</accession>
<feature type="non-terminal residue" evidence="1">
    <location>
        <position position="31"/>
    </location>
</feature>
<comment type="caution">
    <text evidence="1">The sequence shown here is derived from an EMBL/GenBank/DDBJ whole genome shotgun (WGS) entry which is preliminary data.</text>
</comment>
<sequence length="31" mass="3564">MVEVRFAFIGSLEGVKCTLDGEVKVLRRRRV</sequence>
<proteinExistence type="predicted"/>